<organism evidence="6">
    <name type="scientific">Caenorhabditis brenneri</name>
    <name type="common">Nematode worm</name>
    <dbReference type="NCBI Taxonomy" id="135651"/>
    <lineage>
        <taxon>Eukaryota</taxon>
        <taxon>Metazoa</taxon>
        <taxon>Ecdysozoa</taxon>
        <taxon>Nematoda</taxon>
        <taxon>Chromadorea</taxon>
        <taxon>Rhabditida</taxon>
        <taxon>Rhabditina</taxon>
        <taxon>Rhabditomorpha</taxon>
        <taxon>Rhabditoidea</taxon>
        <taxon>Rhabditidae</taxon>
        <taxon>Peloderinae</taxon>
        <taxon>Caenorhabditis</taxon>
    </lineage>
</organism>
<dbReference type="CDD" id="cd00024">
    <property type="entry name" value="CD_CSD"/>
    <property type="match status" value="1"/>
</dbReference>
<feature type="region of interest" description="Disordered" evidence="3">
    <location>
        <begin position="83"/>
        <end position="103"/>
    </location>
</feature>
<keyword evidence="6" id="KW-1185">Reference proteome</keyword>
<sequence length="103" mass="11874">MQLRTFEKNNPVKTWEERSALLNAAQLIKEFEGQLFQVEAILKMQGGQKLYLVKWRGYTETTWEPSSSFTFKKVLNDFEKKKNAHTATSTSTGSFLPGFSTFK</sequence>
<feature type="compositionally biased region" description="Polar residues" evidence="3">
    <location>
        <begin position="85"/>
        <end position="94"/>
    </location>
</feature>
<evidence type="ECO:0000256" key="3">
    <source>
        <dbReference type="SAM" id="MobiDB-lite"/>
    </source>
</evidence>
<accession>G0NXE3</accession>
<evidence type="ECO:0000256" key="2">
    <source>
        <dbReference type="ARBA" id="ARBA00023242"/>
    </source>
</evidence>
<dbReference type="GO" id="GO:0005634">
    <property type="term" value="C:nucleus"/>
    <property type="evidence" value="ECO:0007669"/>
    <property type="project" value="UniProtKB-SubCell"/>
</dbReference>
<dbReference type="Gene3D" id="2.40.50.40">
    <property type="match status" value="1"/>
</dbReference>
<dbReference type="AlphaFoldDB" id="G0NXE3"/>
<dbReference type="Proteomes" id="UP000008068">
    <property type="component" value="Unassembled WGS sequence"/>
</dbReference>
<keyword evidence="2" id="KW-0539">Nucleus</keyword>
<dbReference type="EMBL" id="GL379971">
    <property type="protein sequence ID" value="EGT39492.1"/>
    <property type="molecule type" value="Genomic_DNA"/>
</dbReference>
<dbReference type="Pfam" id="PF00385">
    <property type="entry name" value="Chromo"/>
    <property type="match status" value="1"/>
</dbReference>
<dbReference type="PANTHER" id="PTHR22812">
    <property type="entry name" value="CHROMOBOX PROTEIN"/>
    <property type="match status" value="1"/>
</dbReference>
<dbReference type="PROSITE" id="PS50013">
    <property type="entry name" value="CHROMO_2"/>
    <property type="match status" value="1"/>
</dbReference>
<dbReference type="InterPro" id="IPR051219">
    <property type="entry name" value="Heterochromatin_chromo-domain"/>
</dbReference>
<reference evidence="6" key="1">
    <citation type="submission" date="2011-07" db="EMBL/GenBank/DDBJ databases">
        <authorList>
            <consortium name="Caenorhabditis brenneri Sequencing and Analysis Consortium"/>
            <person name="Wilson R.K."/>
        </authorList>
    </citation>
    <scope>NUCLEOTIDE SEQUENCE [LARGE SCALE GENOMIC DNA]</scope>
    <source>
        <strain evidence="6">PB2801</strain>
    </source>
</reference>
<evidence type="ECO:0000313" key="5">
    <source>
        <dbReference type="EMBL" id="EGT39492.1"/>
    </source>
</evidence>
<name>G0NXE3_CAEBE</name>
<evidence type="ECO:0000256" key="1">
    <source>
        <dbReference type="ARBA" id="ARBA00004123"/>
    </source>
</evidence>
<dbReference type="SMART" id="SM00298">
    <property type="entry name" value="CHROMO"/>
    <property type="match status" value="1"/>
</dbReference>
<dbReference type="OrthoDB" id="5877799at2759"/>
<comment type="subcellular location">
    <subcellularLocation>
        <location evidence="1">Nucleus</location>
    </subcellularLocation>
</comment>
<evidence type="ECO:0000313" key="6">
    <source>
        <dbReference type="Proteomes" id="UP000008068"/>
    </source>
</evidence>
<dbReference type="InterPro" id="IPR023780">
    <property type="entry name" value="Chromo_domain"/>
</dbReference>
<protein>
    <recommendedName>
        <fullName evidence="4">Chromo domain-containing protein</fullName>
    </recommendedName>
</protein>
<dbReference type="HOGENOM" id="CLU_2266084_0_0_1"/>
<feature type="domain" description="Chromo" evidence="4">
    <location>
        <begin position="36"/>
        <end position="90"/>
    </location>
</feature>
<dbReference type="InterPro" id="IPR000953">
    <property type="entry name" value="Chromo/chromo_shadow_dom"/>
</dbReference>
<gene>
    <name evidence="5" type="ORF">CAEBREN_12805</name>
</gene>
<evidence type="ECO:0000259" key="4">
    <source>
        <dbReference type="PROSITE" id="PS50013"/>
    </source>
</evidence>
<dbReference type="InterPro" id="IPR016197">
    <property type="entry name" value="Chromo-like_dom_sf"/>
</dbReference>
<dbReference type="InParanoid" id="G0NXE3"/>
<proteinExistence type="predicted"/>
<dbReference type="SUPFAM" id="SSF54160">
    <property type="entry name" value="Chromo domain-like"/>
    <property type="match status" value="1"/>
</dbReference>